<comment type="similarity">
    <text evidence="5">Belongs to the Rap family.</text>
</comment>
<comment type="caution">
    <text evidence="9">The sequence shown here is derived from an EMBL/GenBank/DDBJ whole genome shotgun (WGS) entry which is preliminary data.</text>
</comment>
<dbReference type="PROSITE" id="PS50005">
    <property type="entry name" value="TPR"/>
    <property type="match status" value="1"/>
</dbReference>
<feature type="repeat" description="TPR" evidence="6">
    <location>
        <begin position="110"/>
        <end position="143"/>
    </location>
</feature>
<organism evidence="9 10">
    <name type="scientific">Parabacteroides distasonis</name>
    <dbReference type="NCBI Taxonomy" id="823"/>
    <lineage>
        <taxon>Bacteria</taxon>
        <taxon>Pseudomonadati</taxon>
        <taxon>Bacteroidota</taxon>
        <taxon>Bacteroidia</taxon>
        <taxon>Bacteroidales</taxon>
        <taxon>Tannerellaceae</taxon>
        <taxon>Parabacteroides</taxon>
    </lineage>
</organism>
<dbReference type="GO" id="GO:0005737">
    <property type="term" value="C:cytoplasm"/>
    <property type="evidence" value="ECO:0007669"/>
    <property type="project" value="UniProtKB-SubCell"/>
</dbReference>
<keyword evidence="2" id="KW-0963">Cytoplasm</keyword>
<evidence type="ECO:0000256" key="5">
    <source>
        <dbReference type="ARBA" id="ARBA00038253"/>
    </source>
</evidence>
<keyword evidence="8" id="KW-0812">Transmembrane</keyword>
<dbReference type="PANTHER" id="PTHR46630:SF1">
    <property type="entry name" value="TETRATRICOPEPTIDE REPEAT PROTEIN 29"/>
    <property type="match status" value="1"/>
</dbReference>
<evidence type="ECO:0000256" key="8">
    <source>
        <dbReference type="SAM" id="Phobius"/>
    </source>
</evidence>
<sequence>MKNMKRTYSTFMILAGLLLHLLGGCNRTYPYPDTLLEVDQLLNNRQADSALALLTYYKDTAKHYDLSTQMYLNLLMIKAQDKCYITHTSDSLINEIVDYYEKHGPEDLLTEAYYLKGSVYEEMGDPIRSLEYFQKVLTRLEKTDEFRFKGLLCSRIGTLYMFQALYDEALPFFRKACLYNQLAGDSIGLVYGLRDLGRYYEVKKRMDSTFIYFNKAWNMAQNIQEAELEKIVAQEMAHAYLNYKDTNKVRFILEKIKNIKSDDDPAFTYNIWANFYKVTNRVDSMAFFYQKSLVVGNVHVKRKASKELYLIENKKQNYKEANRYMRLYVKQVDSIRKLTETESLRKMHALYNRERMELFQEKLKRENIQLRYEIGVVGILLLAVSVICYLFYKKRKLQRILLEEKIGQILNEYEQKSQRTKLENDQKILGLEEQLKTLNSKKDDLQKKILNADKEVLAKQNDIIQAKKAKQAVLMEQLERTDVYHAFMMKVQAKEKASTKDFVDLGNLIDSLFDNFSIRLRNACPSINSMDLCMCYLIKIGISPIDIASLQLRSPSAISMARKRLARKILGDSGTIGKLDKLIRSF</sequence>
<feature type="coiled-coil region" evidence="7">
    <location>
        <begin position="428"/>
        <end position="462"/>
    </location>
</feature>
<keyword evidence="7" id="KW-0175">Coiled coil</keyword>
<evidence type="ECO:0008006" key="11">
    <source>
        <dbReference type="Google" id="ProtNLM"/>
    </source>
</evidence>
<dbReference type="SMART" id="SM00028">
    <property type="entry name" value="TPR"/>
    <property type="match status" value="3"/>
</dbReference>
<reference evidence="9 10" key="1">
    <citation type="journal article" date="2019" name="Nat. Med.">
        <title>A library of human gut bacterial isolates paired with longitudinal multiomics data enables mechanistic microbiome research.</title>
        <authorList>
            <person name="Poyet M."/>
            <person name="Groussin M."/>
            <person name="Gibbons S.M."/>
            <person name="Avila-Pacheco J."/>
            <person name="Jiang X."/>
            <person name="Kearney S.M."/>
            <person name="Perrotta A.R."/>
            <person name="Berdy B."/>
            <person name="Zhao S."/>
            <person name="Lieberman T.D."/>
            <person name="Swanson P.K."/>
            <person name="Smith M."/>
            <person name="Roesemann S."/>
            <person name="Alexander J.E."/>
            <person name="Rich S.A."/>
            <person name="Livny J."/>
            <person name="Vlamakis H."/>
            <person name="Clish C."/>
            <person name="Bullock K."/>
            <person name="Deik A."/>
            <person name="Scott J."/>
            <person name="Pierce K.A."/>
            <person name="Xavier R.J."/>
            <person name="Alm E.J."/>
        </authorList>
    </citation>
    <scope>NUCLEOTIDE SEQUENCE [LARGE SCALE GENOMIC DNA]</scope>
    <source>
        <strain evidence="9 10">BIOML-A41</strain>
    </source>
</reference>
<protein>
    <recommendedName>
        <fullName evidence="11">Tetratricopeptide repeat protein</fullName>
    </recommendedName>
</protein>
<keyword evidence="8" id="KW-0472">Membrane</keyword>
<dbReference type="AlphaFoldDB" id="A0A6I2MUK2"/>
<dbReference type="InterPro" id="IPR051476">
    <property type="entry name" value="Bac_ResReg_Asp_Phosphatase"/>
</dbReference>
<dbReference type="SUPFAM" id="SSF48452">
    <property type="entry name" value="TPR-like"/>
    <property type="match status" value="1"/>
</dbReference>
<evidence type="ECO:0000256" key="2">
    <source>
        <dbReference type="ARBA" id="ARBA00022490"/>
    </source>
</evidence>
<dbReference type="InterPro" id="IPR011990">
    <property type="entry name" value="TPR-like_helical_dom_sf"/>
</dbReference>
<evidence type="ECO:0000256" key="4">
    <source>
        <dbReference type="ARBA" id="ARBA00022803"/>
    </source>
</evidence>
<comment type="subcellular location">
    <subcellularLocation>
        <location evidence="1">Cytoplasm</location>
    </subcellularLocation>
</comment>
<dbReference type="PROSITE" id="PS51257">
    <property type="entry name" value="PROKAR_LIPOPROTEIN"/>
    <property type="match status" value="1"/>
</dbReference>
<accession>A0A6I2MUK2</accession>
<keyword evidence="4 6" id="KW-0802">TPR repeat</keyword>
<evidence type="ECO:0000313" key="9">
    <source>
        <dbReference type="EMBL" id="MRY56431.1"/>
    </source>
</evidence>
<proteinExistence type="inferred from homology"/>
<evidence type="ECO:0000256" key="1">
    <source>
        <dbReference type="ARBA" id="ARBA00004496"/>
    </source>
</evidence>
<evidence type="ECO:0000256" key="6">
    <source>
        <dbReference type="PROSITE-ProRule" id="PRU00339"/>
    </source>
</evidence>
<dbReference type="Pfam" id="PF13181">
    <property type="entry name" value="TPR_8"/>
    <property type="match status" value="1"/>
</dbReference>
<dbReference type="PANTHER" id="PTHR46630">
    <property type="entry name" value="TETRATRICOPEPTIDE REPEAT PROTEIN 29"/>
    <property type="match status" value="1"/>
</dbReference>
<name>A0A6I2MUK2_PARDI</name>
<dbReference type="InterPro" id="IPR019734">
    <property type="entry name" value="TPR_rpt"/>
</dbReference>
<evidence type="ECO:0000256" key="3">
    <source>
        <dbReference type="ARBA" id="ARBA00022737"/>
    </source>
</evidence>
<gene>
    <name evidence="9" type="ORF">GKD59_00555</name>
</gene>
<keyword evidence="8" id="KW-1133">Transmembrane helix</keyword>
<evidence type="ECO:0000313" key="10">
    <source>
        <dbReference type="Proteomes" id="UP000463337"/>
    </source>
</evidence>
<dbReference type="Proteomes" id="UP000463337">
    <property type="component" value="Unassembled WGS sequence"/>
</dbReference>
<feature type="transmembrane region" description="Helical" evidence="8">
    <location>
        <begin position="372"/>
        <end position="392"/>
    </location>
</feature>
<keyword evidence="3" id="KW-0677">Repeat</keyword>
<evidence type="ECO:0000256" key="7">
    <source>
        <dbReference type="SAM" id="Coils"/>
    </source>
</evidence>
<dbReference type="EMBL" id="WKLT01000001">
    <property type="protein sequence ID" value="MRY56431.1"/>
    <property type="molecule type" value="Genomic_DNA"/>
</dbReference>
<dbReference type="Gene3D" id="1.25.40.10">
    <property type="entry name" value="Tetratricopeptide repeat domain"/>
    <property type="match status" value="1"/>
</dbReference>